<evidence type="ECO:0000313" key="2">
    <source>
        <dbReference type="Proteomes" id="UP000499080"/>
    </source>
</evidence>
<protein>
    <submittedName>
        <fullName evidence="1">Uncharacterized protein</fullName>
    </submittedName>
</protein>
<proteinExistence type="predicted"/>
<sequence>MQGASPLVKLSVIGKMLKDNWNPFLQELEKLSARVVVSRTQEVITPILSGCRAGMFDLDMVLGIAFIFGIRNIPIEAVLSCTFAAHSAAHSAARKPTSHALTISGTVSFAPTSNEMQQVV</sequence>
<dbReference type="Proteomes" id="UP000499080">
    <property type="component" value="Unassembled WGS sequence"/>
</dbReference>
<accession>A0A4Y2UXL5</accession>
<organism evidence="1 2">
    <name type="scientific">Araneus ventricosus</name>
    <name type="common">Orbweaver spider</name>
    <name type="synonym">Epeira ventricosa</name>
    <dbReference type="NCBI Taxonomy" id="182803"/>
    <lineage>
        <taxon>Eukaryota</taxon>
        <taxon>Metazoa</taxon>
        <taxon>Ecdysozoa</taxon>
        <taxon>Arthropoda</taxon>
        <taxon>Chelicerata</taxon>
        <taxon>Arachnida</taxon>
        <taxon>Araneae</taxon>
        <taxon>Araneomorphae</taxon>
        <taxon>Entelegynae</taxon>
        <taxon>Araneoidea</taxon>
        <taxon>Araneidae</taxon>
        <taxon>Araneus</taxon>
    </lineage>
</organism>
<evidence type="ECO:0000313" key="1">
    <source>
        <dbReference type="EMBL" id="GBO16496.1"/>
    </source>
</evidence>
<dbReference type="AlphaFoldDB" id="A0A4Y2UXL5"/>
<keyword evidence="2" id="KW-1185">Reference proteome</keyword>
<comment type="caution">
    <text evidence="1">The sequence shown here is derived from an EMBL/GenBank/DDBJ whole genome shotgun (WGS) entry which is preliminary data.</text>
</comment>
<dbReference type="EMBL" id="BGPR01040389">
    <property type="protein sequence ID" value="GBO16496.1"/>
    <property type="molecule type" value="Genomic_DNA"/>
</dbReference>
<reference evidence="1 2" key="1">
    <citation type="journal article" date="2019" name="Sci. Rep.">
        <title>Orb-weaving spider Araneus ventricosus genome elucidates the spidroin gene catalogue.</title>
        <authorList>
            <person name="Kono N."/>
            <person name="Nakamura H."/>
            <person name="Ohtoshi R."/>
            <person name="Moran D.A.P."/>
            <person name="Shinohara A."/>
            <person name="Yoshida Y."/>
            <person name="Fujiwara M."/>
            <person name="Mori M."/>
            <person name="Tomita M."/>
            <person name="Arakawa K."/>
        </authorList>
    </citation>
    <scope>NUCLEOTIDE SEQUENCE [LARGE SCALE GENOMIC DNA]</scope>
</reference>
<name>A0A4Y2UXL5_ARAVE</name>
<gene>
    <name evidence="1" type="ORF">AVEN_173852_1</name>
</gene>